<keyword evidence="7" id="KW-0456">Lyase</keyword>
<dbReference type="GO" id="GO:0008295">
    <property type="term" value="P:spermidine biosynthetic process"/>
    <property type="evidence" value="ECO:0007669"/>
    <property type="project" value="UniProtKB-KW"/>
</dbReference>
<dbReference type="Pfam" id="PF02675">
    <property type="entry name" value="AdoMet_dc"/>
    <property type="match status" value="1"/>
</dbReference>
<dbReference type="SUPFAM" id="SSF56276">
    <property type="entry name" value="S-adenosylmethionine decarboxylase"/>
    <property type="match status" value="1"/>
</dbReference>
<evidence type="ECO:0000256" key="8">
    <source>
        <dbReference type="ARBA" id="ARBA00023270"/>
    </source>
</evidence>
<evidence type="ECO:0000256" key="6">
    <source>
        <dbReference type="ARBA" id="ARBA00023145"/>
    </source>
</evidence>
<sequence length="127" mass="14586">MILQDGTTNEEFGQELVLNLYDCDLEKISSGDHIKKFVETLCDDVILMKRYGEALIPHFGHDNPVTSGYSLVQLIETSSITAHFSEYKKSVYLNIFSCKWFDPKKAEEFSKNWFGAKTSTSTFLERK</sequence>
<dbReference type="Gene3D" id="3.60.90.10">
    <property type="entry name" value="S-adenosylmethionine decarboxylase"/>
    <property type="match status" value="1"/>
</dbReference>
<reference evidence="10 11" key="1">
    <citation type="journal article" date="2016" name="Nat. Commun.">
        <title>Thousands of microbial genomes shed light on interconnected biogeochemical processes in an aquifer system.</title>
        <authorList>
            <person name="Anantharaman K."/>
            <person name="Brown C.T."/>
            <person name="Hug L.A."/>
            <person name="Sharon I."/>
            <person name="Castelle C.J."/>
            <person name="Probst A.J."/>
            <person name="Thomas B.C."/>
            <person name="Singh A."/>
            <person name="Wilkins M.J."/>
            <person name="Karaoz U."/>
            <person name="Brodie E.L."/>
            <person name="Williams K.H."/>
            <person name="Hubbard S.S."/>
            <person name="Banfield J.F."/>
        </authorList>
    </citation>
    <scope>NUCLEOTIDE SEQUENCE [LARGE SCALE GENOMIC DNA]</scope>
</reference>
<evidence type="ECO:0000256" key="3">
    <source>
        <dbReference type="ARBA" id="ARBA00022813"/>
    </source>
</evidence>
<evidence type="ECO:0000256" key="4">
    <source>
        <dbReference type="ARBA" id="ARBA00023066"/>
    </source>
</evidence>
<keyword evidence="5" id="KW-0620">Polyamine biosynthesis</keyword>
<dbReference type="GO" id="GO:0004014">
    <property type="term" value="F:adenosylmethionine decarboxylase activity"/>
    <property type="evidence" value="ECO:0007669"/>
    <property type="project" value="InterPro"/>
</dbReference>
<accession>A0A1F4ZV90</accession>
<name>A0A1F4ZV90_9BACT</name>
<dbReference type="EMBL" id="MEXR01000008">
    <property type="protein sequence ID" value="OGD10363.1"/>
    <property type="molecule type" value="Genomic_DNA"/>
</dbReference>
<dbReference type="InterPro" id="IPR003826">
    <property type="entry name" value="AdoMetDC_fam_prok"/>
</dbReference>
<dbReference type="Proteomes" id="UP000176424">
    <property type="component" value="Unassembled WGS sequence"/>
</dbReference>
<keyword evidence="3" id="KW-0068">Autocatalytic cleavage</keyword>
<evidence type="ECO:0000256" key="1">
    <source>
        <dbReference type="ARBA" id="ARBA00001928"/>
    </source>
</evidence>
<evidence type="ECO:0008006" key="12">
    <source>
        <dbReference type="Google" id="ProtNLM"/>
    </source>
</evidence>
<gene>
    <name evidence="10" type="ORF">A2397_05445</name>
</gene>
<organism evidence="10 11">
    <name type="scientific">Candidatus Amesbacteria bacterium RIFOXYB1_FULL_44_23</name>
    <dbReference type="NCBI Taxonomy" id="1797263"/>
    <lineage>
        <taxon>Bacteria</taxon>
        <taxon>Candidatus Amesiibacteriota</taxon>
    </lineage>
</organism>
<dbReference type="InterPro" id="IPR016067">
    <property type="entry name" value="S-AdoMet_deCO2ase_core"/>
</dbReference>
<keyword evidence="6" id="KW-0865">Zymogen</keyword>
<dbReference type="AlphaFoldDB" id="A0A1F4ZV90"/>
<evidence type="ECO:0000256" key="5">
    <source>
        <dbReference type="ARBA" id="ARBA00023115"/>
    </source>
</evidence>
<evidence type="ECO:0000256" key="2">
    <source>
        <dbReference type="ARBA" id="ARBA00022793"/>
    </source>
</evidence>
<keyword evidence="9" id="KW-0670">Pyruvate</keyword>
<keyword evidence="2" id="KW-0210">Decarboxylase</keyword>
<evidence type="ECO:0000313" key="11">
    <source>
        <dbReference type="Proteomes" id="UP000176424"/>
    </source>
</evidence>
<comment type="cofactor">
    <cofactor evidence="1">
        <name>pyruvate</name>
        <dbReference type="ChEBI" id="CHEBI:15361"/>
    </cofactor>
</comment>
<protein>
    <recommendedName>
        <fullName evidence="12">S-adenosylmethionine decarboxylase</fullName>
    </recommendedName>
</protein>
<dbReference type="STRING" id="1797263.A2397_05445"/>
<keyword evidence="8" id="KW-0704">Schiff base</keyword>
<evidence type="ECO:0000256" key="7">
    <source>
        <dbReference type="ARBA" id="ARBA00023239"/>
    </source>
</evidence>
<keyword evidence="4" id="KW-0745">Spermidine biosynthesis</keyword>
<evidence type="ECO:0000256" key="9">
    <source>
        <dbReference type="ARBA" id="ARBA00023317"/>
    </source>
</evidence>
<comment type="caution">
    <text evidence="10">The sequence shown here is derived from an EMBL/GenBank/DDBJ whole genome shotgun (WGS) entry which is preliminary data.</text>
</comment>
<proteinExistence type="predicted"/>
<evidence type="ECO:0000313" key="10">
    <source>
        <dbReference type="EMBL" id="OGD10363.1"/>
    </source>
</evidence>